<protein>
    <submittedName>
        <fullName evidence="1">Uncharacterized protein</fullName>
    </submittedName>
</protein>
<dbReference type="KEGG" id="psco:LY89DRAFT_501319"/>
<reference evidence="1 2" key="1">
    <citation type="submission" date="2015-10" db="EMBL/GenBank/DDBJ databases">
        <title>Full genome of DAOMC 229536 Phialocephala scopiformis, a fungal endophyte of spruce producing the potent anti-insectan compound rugulosin.</title>
        <authorList>
            <consortium name="DOE Joint Genome Institute"/>
            <person name="Walker A.K."/>
            <person name="Frasz S.L."/>
            <person name="Seifert K.A."/>
            <person name="Miller J.D."/>
            <person name="Mondo S.J."/>
            <person name="Labutti K."/>
            <person name="Lipzen A."/>
            <person name="Dockter R."/>
            <person name="Kennedy M."/>
            <person name="Grigoriev I.V."/>
            <person name="Spatafora J.W."/>
        </authorList>
    </citation>
    <scope>NUCLEOTIDE SEQUENCE [LARGE SCALE GENOMIC DNA]</scope>
    <source>
        <strain evidence="1 2">CBS 120377</strain>
    </source>
</reference>
<gene>
    <name evidence="1" type="ORF">LY89DRAFT_501319</name>
</gene>
<proteinExistence type="predicted"/>
<dbReference type="Proteomes" id="UP000070700">
    <property type="component" value="Unassembled WGS sequence"/>
</dbReference>
<dbReference type="RefSeq" id="XP_018073018.1">
    <property type="nucleotide sequence ID" value="XM_018207967.1"/>
</dbReference>
<dbReference type="GeneID" id="28817693"/>
<name>A0A194XER1_MOLSC</name>
<keyword evidence="2" id="KW-1185">Reference proteome</keyword>
<dbReference type="AlphaFoldDB" id="A0A194XER1"/>
<evidence type="ECO:0000313" key="2">
    <source>
        <dbReference type="Proteomes" id="UP000070700"/>
    </source>
</evidence>
<sequence>MQLGMQLNCTQTLYPIECLRADCSQSCVIPPVESGTAPFLAGLDLLGEESIVDIVALCSGPCCSVKNELEFVMAVGQVADNTCWHIKGSYIRSRRRGRVTVQTAMKLLMKHSDVVGVSELVSLQGSRQMIGVSRNRAALFRVSWNFNSPRSQSHLFLIVVRDVST</sequence>
<dbReference type="EMBL" id="KQ947412">
    <property type="protein sequence ID" value="KUJ18663.1"/>
    <property type="molecule type" value="Genomic_DNA"/>
</dbReference>
<evidence type="ECO:0000313" key="1">
    <source>
        <dbReference type="EMBL" id="KUJ18663.1"/>
    </source>
</evidence>
<organism evidence="1 2">
    <name type="scientific">Mollisia scopiformis</name>
    <name type="common">Conifer needle endophyte fungus</name>
    <name type="synonym">Phialocephala scopiformis</name>
    <dbReference type="NCBI Taxonomy" id="149040"/>
    <lineage>
        <taxon>Eukaryota</taxon>
        <taxon>Fungi</taxon>
        <taxon>Dikarya</taxon>
        <taxon>Ascomycota</taxon>
        <taxon>Pezizomycotina</taxon>
        <taxon>Leotiomycetes</taxon>
        <taxon>Helotiales</taxon>
        <taxon>Mollisiaceae</taxon>
        <taxon>Mollisia</taxon>
    </lineage>
</organism>
<dbReference type="InParanoid" id="A0A194XER1"/>
<accession>A0A194XER1</accession>